<reference evidence="2 3" key="1">
    <citation type="submission" date="2015-02" db="EMBL/GenBank/DDBJ databases">
        <title>Improved understanding of the partial-nitritation anammox process through 23 genomes representing the majority of the microbial community.</title>
        <authorList>
            <person name="Speth D.R."/>
            <person name="In T Zandt M."/>
            <person name="Guerrero Cruz S."/>
            <person name="Jetten M.S."/>
            <person name="Dutilh B.E."/>
        </authorList>
    </citation>
    <scope>NUCLEOTIDE SEQUENCE [LARGE SCALE GENOMIC DNA]</scope>
    <source>
        <strain evidence="2">OLB20</strain>
    </source>
</reference>
<feature type="region of interest" description="Disordered" evidence="1">
    <location>
        <begin position="1"/>
        <end position="23"/>
    </location>
</feature>
<evidence type="ECO:0000256" key="1">
    <source>
        <dbReference type="SAM" id="MobiDB-lite"/>
    </source>
</evidence>
<gene>
    <name evidence="2" type="ORF">TR69_WS6001000737</name>
</gene>
<dbReference type="EMBL" id="JYNZ01000003">
    <property type="protein sequence ID" value="KXK26723.1"/>
    <property type="molecule type" value="Genomic_DNA"/>
</dbReference>
<accession>A0A136LYK1</accession>
<dbReference type="STRING" id="1617426.TR69_WS6001000737"/>
<evidence type="ECO:0000313" key="2">
    <source>
        <dbReference type="EMBL" id="KXK26723.1"/>
    </source>
</evidence>
<name>A0A136LYK1_9BACT</name>
<protein>
    <submittedName>
        <fullName evidence="2">Uncharacterized protein</fullName>
    </submittedName>
</protein>
<comment type="caution">
    <text evidence="2">The sequence shown here is derived from an EMBL/GenBank/DDBJ whole genome shotgun (WGS) entry which is preliminary data.</text>
</comment>
<sequence>MTLDPNKPLVDPFEQQQRSKLVEPDAETKERIANLAIVGEALNETYGEENMDYGTDFFLAKEGLLKFKSGIERLNLDPRSRKGMMDLIDYLMKKIDKRMNRTGDMSTKMS</sequence>
<evidence type="ECO:0000313" key="3">
    <source>
        <dbReference type="Proteomes" id="UP000070457"/>
    </source>
</evidence>
<dbReference type="AlphaFoldDB" id="A0A136LYK1"/>
<proteinExistence type="predicted"/>
<dbReference type="Proteomes" id="UP000070457">
    <property type="component" value="Unassembled WGS sequence"/>
</dbReference>
<organism evidence="2 3">
    <name type="scientific">candidate division WS6 bacterium OLB20</name>
    <dbReference type="NCBI Taxonomy" id="1617426"/>
    <lineage>
        <taxon>Bacteria</taxon>
        <taxon>Candidatus Dojkabacteria</taxon>
    </lineage>
</organism>